<evidence type="ECO:0000313" key="2">
    <source>
        <dbReference type="EMBL" id="GER04921.1"/>
    </source>
</evidence>
<dbReference type="Proteomes" id="UP000324996">
    <property type="component" value="Unassembled WGS sequence"/>
</dbReference>
<feature type="region of interest" description="Disordered" evidence="1">
    <location>
        <begin position="182"/>
        <end position="209"/>
    </location>
</feature>
<name>A0A5A7N9A5_9PROT</name>
<dbReference type="AlphaFoldDB" id="A0A5A7N9A5"/>
<organism evidence="2 3">
    <name type="scientific">Iodidimonas nitroreducens</name>
    <dbReference type="NCBI Taxonomy" id="1236968"/>
    <lineage>
        <taxon>Bacteria</taxon>
        <taxon>Pseudomonadati</taxon>
        <taxon>Pseudomonadota</taxon>
        <taxon>Alphaproteobacteria</taxon>
        <taxon>Iodidimonadales</taxon>
        <taxon>Iodidimonadaceae</taxon>
        <taxon>Iodidimonas</taxon>
    </lineage>
</organism>
<dbReference type="EMBL" id="BKCN01000015">
    <property type="protein sequence ID" value="GER04921.1"/>
    <property type="molecule type" value="Genomic_DNA"/>
</dbReference>
<dbReference type="PANTHER" id="PTHR33361">
    <property type="entry name" value="GLR0591 PROTEIN"/>
    <property type="match status" value="1"/>
</dbReference>
<dbReference type="Pfam" id="PF05960">
    <property type="entry name" value="DUF885"/>
    <property type="match status" value="1"/>
</dbReference>
<reference evidence="2 3" key="1">
    <citation type="submission" date="2019-09" db="EMBL/GenBank/DDBJ databases">
        <title>NBRP : Genome information of microbial organism related human and environment.</title>
        <authorList>
            <person name="Hattori M."/>
            <person name="Oshima K."/>
            <person name="Inaba H."/>
            <person name="Suda W."/>
            <person name="Sakamoto M."/>
            <person name="Iino T."/>
            <person name="Kitahara M."/>
            <person name="Oshida Y."/>
            <person name="Iida T."/>
            <person name="Kudo T."/>
            <person name="Itoh T."/>
            <person name="Ohkuma M."/>
        </authorList>
    </citation>
    <scope>NUCLEOTIDE SEQUENCE [LARGE SCALE GENOMIC DNA]</scope>
    <source>
        <strain evidence="2 3">Q-1</strain>
    </source>
</reference>
<evidence type="ECO:0000313" key="3">
    <source>
        <dbReference type="Proteomes" id="UP000324996"/>
    </source>
</evidence>
<accession>A0A5A7N9A5</accession>
<protein>
    <submittedName>
        <fullName evidence="2">Uncharacterized protein</fullName>
    </submittedName>
</protein>
<dbReference type="InterPro" id="IPR010281">
    <property type="entry name" value="DUF885"/>
</dbReference>
<feature type="compositionally biased region" description="Basic residues" evidence="1">
    <location>
        <begin position="194"/>
        <end position="209"/>
    </location>
</feature>
<proteinExistence type="predicted"/>
<comment type="caution">
    <text evidence="2">The sequence shown here is derived from an EMBL/GenBank/DDBJ whole genome shotgun (WGS) entry which is preliminary data.</text>
</comment>
<sequence length="209" mass="23583">MKPDAAATALHQLFADEWQARLQRQPFMASQRGVRAADSEVPDLSEAAQMAALAEDRQFLERLDEIARSDLDAEDRLNADLFAHLLRGRLDRGAYRPWRIPFVSDSGFHTAAVMSVEAIPFQTLAQYEAYLARLSKLAPYFAQGMGNMRQGMADGFTMPRAILPMLPPALRLWQWKSPKTAPFTNPSRRCPAASRRRIRKGCGPRPRPF</sequence>
<keyword evidence="3" id="KW-1185">Reference proteome</keyword>
<evidence type="ECO:0000256" key="1">
    <source>
        <dbReference type="SAM" id="MobiDB-lite"/>
    </source>
</evidence>
<dbReference type="PANTHER" id="PTHR33361:SF2">
    <property type="entry name" value="DUF885 DOMAIN-CONTAINING PROTEIN"/>
    <property type="match status" value="1"/>
</dbReference>
<gene>
    <name evidence="2" type="ORF">JCM17846_26030</name>
</gene>